<feature type="transmembrane region" description="Helical" evidence="9">
    <location>
        <begin position="281"/>
        <end position="302"/>
    </location>
</feature>
<feature type="transmembrane region" description="Helical" evidence="9">
    <location>
        <begin position="41"/>
        <end position="64"/>
    </location>
</feature>
<dbReference type="EMBL" id="CH916368">
    <property type="protein sequence ID" value="EDW03799.1"/>
    <property type="molecule type" value="Genomic_DNA"/>
</dbReference>
<keyword evidence="7" id="KW-0807">Transducer</keyword>
<dbReference type="PhylomeDB" id="B4JAC8"/>
<evidence type="ECO:0000256" key="8">
    <source>
        <dbReference type="SAM" id="Coils"/>
    </source>
</evidence>
<name>B4JAC8_DROGR</name>
<dbReference type="GO" id="GO:0030425">
    <property type="term" value="C:dendrite"/>
    <property type="evidence" value="ECO:0007669"/>
    <property type="project" value="TreeGrafter"/>
</dbReference>
<feature type="transmembrane region" description="Helical" evidence="9">
    <location>
        <begin position="135"/>
        <end position="156"/>
    </location>
</feature>
<dbReference type="GO" id="GO:0043025">
    <property type="term" value="C:neuronal cell body"/>
    <property type="evidence" value="ECO:0007669"/>
    <property type="project" value="TreeGrafter"/>
</dbReference>
<feature type="transmembrane region" description="Helical" evidence="9">
    <location>
        <begin position="84"/>
        <end position="103"/>
    </location>
</feature>
<evidence type="ECO:0000256" key="3">
    <source>
        <dbReference type="ARBA" id="ARBA00022692"/>
    </source>
</evidence>
<evidence type="ECO:0000313" key="11">
    <source>
        <dbReference type="Proteomes" id="UP000001070"/>
    </source>
</evidence>
<evidence type="ECO:0000256" key="5">
    <source>
        <dbReference type="ARBA" id="ARBA00023136"/>
    </source>
</evidence>
<dbReference type="STRING" id="7222.B4JAC8"/>
<accession>B4JAC8</accession>
<evidence type="ECO:0000313" key="10">
    <source>
        <dbReference type="EMBL" id="EDW03799.1"/>
    </source>
</evidence>
<proteinExistence type="predicted"/>
<dbReference type="GO" id="GO:0007635">
    <property type="term" value="P:chemosensory behavior"/>
    <property type="evidence" value="ECO:0007669"/>
    <property type="project" value="TreeGrafter"/>
</dbReference>
<sequence>MVMKILRDIKSVATPIQLCGLLPFFNGDQVDNFSMSTVGKIYARTLAVILLVSSVLLCEDVLFASQGYKLIADAQGDTEDINRTIETLFCIASYTVIVVSSVLNASKHFRTIRDLSKLDEYMEANGYVANYSCRFLGTLLVFVSATVVAVAFYYIHYLSDIIPSRQCMLMLIYSLQMLYSCMLAIYLRTVLKCLAQRIEFLNARLDQFTQKRKHLYEKDDWCKLSNLIEILCKFRYITENVNAVTGVALLFFFGFSFYTVTNQSYLAFATLTTPIKLRKEYNTMGLSCAWVLAETMIMAVICSSFDCLASELNSCGGVSVPSAMSPNTWVIEMASHKSRLNPRRISPQRMPLFNDTFARPETAPSTAGPLENPAFGEISTILSVLKVTGLLPIYEQVSSYEVAPPTRTNEYYSFFVRGVVHALTVFNIYSLLTPNAAQLFHSMRETDNVNQWIEMLLCITTYTLTVLVCGRNTKYILQIINDILQLDQEVLRQFGVALSNQCNFSIKYLVVIVCCQAYILVMRVREVEGIITPTSYILIAFFAMQNGLSATYIVFASALLRIVCIRFQFVNQLLNGYTYVQQRNRSRRQIRARMENFAEDSLFIYRTHNRLLRIYKSINECCSLIIVCFLGFSFYTVTTNWYNLFVQISSNRGGITSQIMQWCMAWLCLHISLLALLSRNCGATTREANITSQILARVYGKSKEFQNIIDKFLTKSIKQEVQFTAYGFFAIDNSTLFKIFSAVTTYLVILIQFKQLEDSKFDEETHVDT</sequence>
<feature type="transmembrane region" description="Helical" evidence="9">
    <location>
        <begin position="241"/>
        <end position="261"/>
    </location>
</feature>
<gene>
    <name evidence="10" type="primary">Dgri\GH10309</name>
    <name evidence="10" type="ORF">Dgri_GH10309</name>
</gene>
<evidence type="ECO:0000256" key="2">
    <source>
        <dbReference type="ARBA" id="ARBA00022475"/>
    </source>
</evidence>
<dbReference type="InterPro" id="IPR013604">
    <property type="entry name" value="7TM_chemorcpt"/>
</dbReference>
<keyword evidence="2" id="KW-1003">Cell membrane</keyword>
<evidence type="ECO:0000256" key="1">
    <source>
        <dbReference type="ARBA" id="ARBA00004651"/>
    </source>
</evidence>
<keyword evidence="6" id="KW-0675">Receptor</keyword>
<dbReference type="GO" id="GO:0005886">
    <property type="term" value="C:plasma membrane"/>
    <property type="evidence" value="ECO:0007669"/>
    <property type="project" value="UniProtKB-SubCell"/>
</dbReference>
<dbReference type="GO" id="GO:0009636">
    <property type="term" value="P:response to toxic substance"/>
    <property type="evidence" value="ECO:0007669"/>
    <property type="project" value="EnsemblMetazoa"/>
</dbReference>
<dbReference type="eggNOG" id="ENOG502T08N">
    <property type="taxonomic scope" value="Eukaryota"/>
</dbReference>
<keyword evidence="3 9" id="KW-0812">Transmembrane</keyword>
<keyword evidence="5 9" id="KW-0472">Membrane</keyword>
<dbReference type="HOGENOM" id="CLU_364959_0_0_1"/>
<evidence type="ECO:0000256" key="4">
    <source>
        <dbReference type="ARBA" id="ARBA00022989"/>
    </source>
</evidence>
<dbReference type="Proteomes" id="UP000001070">
    <property type="component" value="Unassembled WGS sequence"/>
</dbReference>
<feature type="transmembrane region" description="Helical" evidence="9">
    <location>
        <begin position="452"/>
        <end position="470"/>
    </location>
</feature>
<feature type="coiled-coil region" evidence="8">
    <location>
        <begin position="191"/>
        <end position="218"/>
    </location>
</feature>
<dbReference type="GO" id="GO:0001580">
    <property type="term" value="P:detection of chemical stimulus involved in sensory perception of bitter taste"/>
    <property type="evidence" value="ECO:0007669"/>
    <property type="project" value="EnsemblMetazoa"/>
</dbReference>
<feature type="transmembrane region" description="Helical" evidence="9">
    <location>
        <begin position="506"/>
        <end position="524"/>
    </location>
</feature>
<dbReference type="OrthoDB" id="6366728at2759"/>
<feature type="transmembrane region" description="Helical" evidence="9">
    <location>
        <begin position="414"/>
        <end position="432"/>
    </location>
</feature>
<keyword evidence="11" id="KW-1185">Reference proteome</keyword>
<dbReference type="PANTHER" id="PTHR21143">
    <property type="entry name" value="INVERTEBRATE GUSTATORY RECEPTOR"/>
    <property type="match status" value="1"/>
</dbReference>
<keyword evidence="4 9" id="KW-1133">Transmembrane helix</keyword>
<protein>
    <submittedName>
        <fullName evidence="10">GH10309</fullName>
    </submittedName>
</protein>
<dbReference type="GO" id="GO:0170021">
    <property type="term" value="F:ionotropic taste receptor activity"/>
    <property type="evidence" value="ECO:0007669"/>
    <property type="project" value="EnsemblMetazoa"/>
</dbReference>
<dbReference type="GO" id="GO:0030424">
    <property type="term" value="C:axon"/>
    <property type="evidence" value="ECO:0007669"/>
    <property type="project" value="TreeGrafter"/>
</dbReference>
<evidence type="ECO:0000256" key="6">
    <source>
        <dbReference type="ARBA" id="ARBA00023170"/>
    </source>
</evidence>
<dbReference type="OMA" id="NYSCRFL"/>
<evidence type="ECO:0000256" key="9">
    <source>
        <dbReference type="SAM" id="Phobius"/>
    </source>
</evidence>
<dbReference type="FunCoup" id="B4JAC8">
    <property type="interactions" value="3"/>
</dbReference>
<dbReference type="AlphaFoldDB" id="B4JAC8"/>
<feature type="transmembrane region" description="Helical" evidence="9">
    <location>
        <begin position="536"/>
        <end position="560"/>
    </location>
</feature>
<comment type="subcellular location">
    <subcellularLocation>
        <location evidence="1">Cell membrane</location>
        <topology evidence="1">Multi-pass membrane protein</topology>
    </subcellularLocation>
</comment>
<organism evidence="11">
    <name type="scientific">Drosophila grimshawi</name>
    <name type="common">Hawaiian fruit fly</name>
    <name type="synonym">Idiomyia grimshawi</name>
    <dbReference type="NCBI Taxonomy" id="7222"/>
    <lineage>
        <taxon>Eukaryota</taxon>
        <taxon>Metazoa</taxon>
        <taxon>Ecdysozoa</taxon>
        <taxon>Arthropoda</taxon>
        <taxon>Hexapoda</taxon>
        <taxon>Insecta</taxon>
        <taxon>Pterygota</taxon>
        <taxon>Neoptera</taxon>
        <taxon>Endopterygota</taxon>
        <taxon>Diptera</taxon>
        <taxon>Brachycera</taxon>
        <taxon>Muscomorpha</taxon>
        <taxon>Ephydroidea</taxon>
        <taxon>Drosophilidae</taxon>
        <taxon>Drosophila</taxon>
        <taxon>Hawaiian Drosophila</taxon>
    </lineage>
</organism>
<dbReference type="Pfam" id="PF08395">
    <property type="entry name" value="7tm_7"/>
    <property type="match status" value="2"/>
</dbReference>
<keyword evidence="8" id="KW-0175">Coiled coil</keyword>
<reference evidence="10 11" key="1">
    <citation type="journal article" date="2007" name="Nature">
        <title>Evolution of genes and genomes on the Drosophila phylogeny.</title>
        <authorList>
            <consortium name="Drosophila 12 Genomes Consortium"/>
            <person name="Clark A.G."/>
            <person name="Eisen M.B."/>
            <person name="Smith D.R."/>
            <person name="Bergman C.M."/>
            <person name="Oliver B."/>
            <person name="Markow T.A."/>
            <person name="Kaufman T.C."/>
            <person name="Kellis M."/>
            <person name="Gelbart W."/>
            <person name="Iyer V.N."/>
            <person name="Pollard D.A."/>
            <person name="Sackton T.B."/>
            <person name="Larracuente A.M."/>
            <person name="Singh N.D."/>
            <person name="Abad J.P."/>
            <person name="Abt D.N."/>
            <person name="Adryan B."/>
            <person name="Aguade M."/>
            <person name="Akashi H."/>
            <person name="Anderson W.W."/>
            <person name="Aquadro C.F."/>
            <person name="Ardell D.H."/>
            <person name="Arguello R."/>
            <person name="Artieri C.G."/>
            <person name="Barbash D.A."/>
            <person name="Barker D."/>
            <person name="Barsanti P."/>
            <person name="Batterham P."/>
            <person name="Batzoglou S."/>
            <person name="Begun D."/>
            <person name="Bhutkar A."/>
            <person name="Blanco E."/>
            <person name="Bosak S.A."/>
            <person name="Bradley R.K."/>
            <person name="Brand A.D."/>
            <person name="Brent M.R."/>
            <person name="Brooks A.N."/>
            <person name="Brown R.H."/>
            <person name="Butlin R.K."/>
            <person name="Caggese C."/>
            <person name="Calvi B.R."/>
            <person name="Bernardo de Carvalho A."/>
            <person name="Caspi A."/>
            <person name="Castrezana S."/>
            <person name="Celniker S.E."/>
            <person name="Chang J.L."/>
            <person name="Chapple C."/>
            <person name="Chatterji S."/>
            <person name="Chinwalla A."/>
            <person name="Civetta A."/>
            <person name="Clifton S.W."/>
            <person name="Comeron J.M."/>
            <person name="Costello J.C."/>
            <person name="Coyne J.A."/>
            <person name="Daub J."/>
            <person name="David R.G."/>
            <person name="Delcher A.L."/>
            <person name="Delehaunty K."/>
            <person name="Do C.B."/>
            <person name="Ebling H."/>
            <person name="Edwards K."/>
            <person name="Eickbush T."/>
            <person name="Evans J.D."/>
            <person name="Filipski A."/>
            <person name="Findeiss S."/>
            <person name="Freyhult E."/>
            <person name="Fulton L."/>
            <person name="Fulton R."/>
            <person name="Garcia A.C."/>
            <person name="Gardiner A."/>
            <person name="Garfield D.A."/>
            <person name="Garvin B.E."/>
            <person name="Gibson G."/>
            <person name="Gilbert D."/>
            <person name="Gnerre S."/>
            <person name="Godfrey J."/>
            <person name="Good R."/>
            <person name="Gotea V."/>
            <person name="Gravely B."/>
            <person name="Greenberg A.J."/>
            <person name="Griffiths-Jones S."/>
            <person name="Gross S."/>
            <person name="Guigo R."/>
            <person name="Gustafson E.A."/>
            <person name="Haerty W."/>
            <person name="Hahn M.W."/>
            <person name="Halligan D.L."/>
            <person name="Halpern A.L."/>
            <person name="Halter G.M."/>
            <person name="Han M.V."/>
            <person name="Heger A."/>
            <person name="Hillier L."/>
            <person name="Hinrichs A.S."/>
            <person name="Holmes I."/>
            <person name="Hoskins R.A."/>
            <person name="Hubisz M.J."/>
            <person name="Hultmark D."/>
            <person name="Huntley M.A."/>
            <person name="Jaffe D.B."/>
            <person name="Jagadeeshan S."/>
            <person name="Jeck W.R."/>
            <person name="Johnson J."/>
            <person name="Jones C.D."/>
            <person name="Jordan W.C."/>
            <person name="Karpen G.H."/>
            <person name="Kataoka E."/>
            <person name="Keightley P.D."/>
            <person name="Kheradpour P."/>
            <person name="Kirkness E.F."/>
            <person name="Koerich L.B."/>
            <person name="Kristiansen K."/>
            <person name="Kudrna D."/>
            <person name="Kulathinal R.J."/>
            <person name="Kumar S."/>
            <person name="Kwok R."/>
            <person name="Lander E."/>
            <person name="Langley C.H."/>
            <person name="Lapoint R."/>
            <person name="Lazzaro B.P."/>
            <person name="Lee S.J."/>
            <person name="Levesque L."/>
            <person name="Li R."/>
            <person name="Lin C.F."/>
            <person name="Lin M.F."/>
            <person name="Lindblad-Toh K."/>
            <person name="Llopart A."/>
            <person name="Long M."/>
            <person name="Low L."/>
            <person name="Lozovsky E."/>
            <person name="Lu J."/>
            <person name="Luo M."/>
            <person name="Machado C.A."/>
            <person name="Makalowski W."/>
            <person name="Marzo M."/>
            <person name="Matsuda M."/>
            <person name="Matzkin L."/>
            <person name="McAllister B."/>
            <person name="McBride C.S."/>
            <person name="McKernan B."/>
            <person name="McKernan K."/>
            <person name="Mendez-Lago M."/>
            <person name="Minx P."/>
            <person name="Mollenhauer M.U."/>
            <person name="Montooth K."/>
            <person name="Mount S.M."/>
            <person name="Mu X."/>
            <person name="Myers E."/>
            <person name="Negre B."/>
            <person name="Newfeld S."/>
            <person name="Nielsen R."/>
            <person name="Noor M.A."/>
            <person name="O'Grady P."/>
            <person name="Pachter L."/>
            <person name="Papaceit M."/>
            <person name="Parisi M.J."/>
            <person name="Parisi M."/>
            <person name="Parts L."/>
            <person name="Pedersen J.S."/>
            <person name="Pesole G."/>
            <person name="Phillippy A.M."/>
            <person name="Ponting C.P."/>
            <person name="Pop M."/>
            <person name="Porcelli D."/>
            <person name="Powell J.R."/>
            <person name="Prohaska S."/>
            <person name="Pruitt K."/>
            <person name="Puig M."/>
            <person name="Quesneville H."/>
            <person name="Ram K.R."/>
            <person name="Rand D."/>
            <person name="Rasmussen M.D."/>
            <person name="Reed L.K."/>
            <person name="Reenan R."/>
            <person name="Reily A."/>
            <person name="Remington K.A."/>
            <person name="Rieger T.T."/>
            <person name="Ritchie M.G."/>
            <person name="Robin C."/>
            <person name="Rogers Y.H."/>
            <person name="Rohde C."/>
            <person name="Rozas J."/>
            <person name="Rubenfield M.J."/>
            <person name="Ruiz A."/>
            <person name="Russo S."/>
            <person name="Salzberg S.L."/>
            <person name="Sanchez-Gracia A."/>
            <person name="Saranga D.J."/>
            <person name="Sato H."/>
            <person name="Schaeffer S.W."/>
            <person name="Schatz M.C."/>
            <person name="Schlenke T."/>
            <person name="Schwartz R."/>
            <person name="Segarra C."/>
            <person name="Singh R.S."/>
            <person name="Sirot L."/>
            <person name="Sirota M."/>
            <person name="Sisneros N.B."/>
            <person name="Smith C.D."/>
            <person name="Smith T.F."/>
            <person name="Spieth J."/>
            <person name="Stage D.E."/>
            <person name="Stark A."/>
            <person name="Stephan W."/>
            <person name="Strausberg R.L."/>
            <person name="Strempel S."/>
            <person name="Sturgill D."/>
            <person name="Sutton G."/>
            <person name="Sutton G.G."/>
            <person name="Tao W."/>
            <person name="Teichmann S."/>
            <person name="Tobari Y.N."/>
            <person name="Tomimura Y."/>
            <person name="Tsolas J.M."/>
            <person name="Valente V.L."/>
            <person name="Venter E."/>
            <person name="Venter J.C."/>
            <person name="Vicario S."/>
            <person name="Vieira F.G."/>
            <person name="Vilella A.J."/>
            <person name="Villasante A."/>
            <person name="Walenz B."/>
            <person name="Wang J."/>
            <person name="Wasserman M."/>
            <person name="Watts T."/>
            <person name="Wilson D."/>
            <person name="Wilson R.K."/>
            <person name="Wing R.A."/>
            <person name="Wolfner M.F."/>
            <person name="Wong A."/>
            <person name="Wong G.K."/>
            <person name="Wu C.I."/>
            <person name="Wu G."/>
            <person name="Yamamoto D."/>
            <person name="Yang H.P."/>
            <person name="Yang S.P."/>
            <person name="Yorke J.A."/>
            <person name="Yoshida K."/>
            <person name="Zdobnov E."/>
            <person name="Zhang P."/>
            <person name="Zhang Y."/>
            <person name="Zimin A.V."/>
            <person name="Baldwin J."/>
            <person name="Abdouelleil A."/>
            <person name="Abdulkadir J."/>
            <person name="Abebe A."/>
            <person name="Abera B."/>
            <person name="Abreu J."/>
            <person name="Acer S.C."/>
            <person name="Aftuck L."/>
            <person name="Alexander A."/>
            <person name="An P."/>
            <person name="Anderson E."/>
            <person name="Anderson S."/>
            <person name="Arachi H."/>
            <person name="Azer M."/>
            <person name="Bachantsang P."/>
            <person name="Barry A."/>
            <person name="Bayul T."/>
            <person name="Berlin A."/>
            <person name="Bessette D."/>
            <person name="Bloom T."/>
            <person name="Blye J."/>
            <person name="Boguslavskiy L."/>
            <person name="Bonnet C."/>
            <person name="Boukhgalter B."/>
            <person name="Bourzgui I."/>
            <person name="Brown A."/>
            <person name="Cahill P."/>
            <person name="Channer S."/>
            <person name="Cheshatsang Y."/>
            <person name="Chuda L."/>
            <person name="Citroen M."/>
            <person name="Collymore A."/>
            <person name="Cooke P."/>
            <person name="Costello M."/>
            <person name="D'Aco K."/>
            <person name="Daza R."/>
            <person name="De Haan G."/>
            <person name="DeGray S."/>
            <person name="DeMaso C."/>
            <person name="Dhargay N."/>
            <person name="Dooley K."/>
            <person name="Dooley E."/>
            <person name="Doricent M."/>
            <person name="Dorje P."/>
            <person name="Dorjee K."/>
            <person name="Dupes A."/>
            <person name="Elong R."/>
            <person name="Falk J."/>
            <person name="Farina A."/>
            <person name="Faro S."/>
            <person name="Ferguson D."/>
            <person name="Fisher S."/>
            <person name="Foley C.D."/>
            <person name="Franke A."/>
            <person name="Friedrich D."/>
            <person name="Gadbois L."/>
            <person name="Gearin G."/>
            <person name="Gearin C.R."/>
            <person name="Giannoukos G."/>
            <person name="Goode T."/>
            <person name="Graham J."/>
            <person name="Grandbois E."/>
            <person name="Grewal S."/>
            <person name="Gyaltsen K."/>
            <person name="Hafez N."/>
            <person name="Hagos B."/>
            <person name="Hall J."/>
            <person name="Henson C."/>
            <person name="Hollinger A."/>
            <person name="Honan T."/>
            <person name="Huard M.D."/>
            <person name="Hughes L."/>
            <person name="Hurhula B."/>
            <person name="Husby M.E."/>
            <person name="Kamat A."/>
            <person name="Kanga B."/>
            <person name="Kashin S."/>
            <person name="Khazanovich D."/>
            <person name="Kisner P."/>
            <person name="Lance K."/>
            <person name="Lara M."/>
            <person name="Lee W."/>
            <person name="Lennon N."/>
            <person name="Letendre F."/>
            <person name="LeVine R."/>
            <person name="Lipovsky A."/>
            <person name="Liu X."/>
            <person name="Liu J."/>
            <person name="Liu S."/>
            <person name="Lokyitsang T."/>
            <person name="Lokyitsang Y."/>
            <person name="Lubonja R."/>
            <person name="Lui A."/>
            <person name="MacDonald P."/>
            <person name="Magnisalis V."/>
            <person name="Maru K."/>
            <person name="Matthews C."/>
            <person name="McCusker W."/>
            <person name="McDonough S."/>
            <person name="Mehta T."/>
            <person name="Meldrim J."/>
            <person name="Meneus L."/>
            <person name="Mihai O."/>
            <person name="Mihalev A."/>
            <person name="Mihova T."/>
            <person name="Mittelman R."/>
            <person name="Mlenga V."/>
            <person name="Montmayeur A."/>
            <person name="Mulrain L."/>
            <person name="Navidi A."/>
            <person name="Naylor J."/>
            <person name="Negash T."/>
            <person name="Nguyen T."/>
            <person name="Nguyen N."/>
            <person name="Nicol R."/>
            <person name="Norbu C."/>
            <person name="Norbu N."/>
            <person name="Novod N."/>
            <person name="O'Neill B."/>
            <person name="Osman S."/>
            <person name="Markiewicz E."/>
            <person name="Oyono O.L."/>
            <person name="Patti C."/>
            <person name="Phunkhang P."/>
            <person name="Pierre F."/>
            <person name="Priest M."/>
            <person name="Raghuraman S."/>
            <person name="Rege F."/>
            <person name="Reyes R."/>
            <person name="Rise C."/>
            <person name="Rogov P."/>
            <person name="Ross K."/>
            <person name="Ryan E."/>
            <person name="Settipalli S."/>
            <person name="Shea T."/>
            <person name="Sherpa N."/>
            <person name="Shi L."/>
            <person name="Shih D."/>
            <person name="Sparrow T."/>
            <person name="Spaulding J."/>
            <person name="Stalker J."/>
            <person name="Stange-Thomann N."/>
            <person name="Stavropoulos S."/>
            <person name="Stone C."/>
            <person name="Strader C."/>
            <person name="Tesfaye S."/>
            <person name="Thomson T."/>
            <person name="Thoulutsang Y."/>
            <person name="Thoulutsang D."/>
            <person name="Topham K."/>
            <person name="Topping I."/>
            <person name="Tsamla T."/>
            <person name="Vassiliev H."/>
            <person name="Vo A."/>
            <person name="Wangchuk T."/>
            <person name="Wangdi T."/>
            <person name="Weiand M."/>
            <person name="Wilkinson J."/>
            <person name="Wilson A."/>
            <person name="Yadav S."/>
            <person name="Young G."/>
            <person name="Yu Q."/>
            <person name="Zembek L."/>
            <person name="Zhong D."/>
            <person name="Zimmer A."/>
            <person name="Zwirko Z."/>
            <person name="Jaffe D.B."/>
            <person name="Alvarez P."/>
            <person name="Brockman W."/>
            <person name="Butler J."/>
            <person name="Chin C."/>
            <person name="Gnerre S."/>
            <person name="Grabherr M."/>
            <person name="Kleber M."/>
            <person name="Mauceli E."/>
            <person name="MacCallum I."/>
        </authorList>
    </citation>
    <scope>NUCLEOTIDE SEQUENCE [LARGE SCALE GENOMIC DNA]</scope>
    <source>
        <strain evidence="11">Tucson 15287-2541.00</strain>
    </source>
</reference>
<feature type="transmembrane region" description="Helical" evidence="9">
    <location>
        <begin position="618"/>
        <end position="639"/>
    </location>
</feature>
<dbReference type="GO" id="GO:0008049">
    <property type="term" value="P:male courtship behavior"/>
    <property type="evidence" value="ECO:0007669"/>
    <property type="project" value="EnsemblMetazoa"/>
</dbReference>
<evidence type="ECO:0000256" key="7">
    <source>
        <dbReference type="ARBA" id="ARBA00023224"/>
    </source>
</evidence>
<dbReference type="GO" id="GO:0007165">
    <property type="term" value="P:signal transduction"/>
    <property type="evidence" value="ECO:0007669"/>
    <property type="project" value="UniProtKB-KW"/>
</dbReference>
<feature type="transmembrane region" description="Helical" evidence="9">
    <location>
        <begin position="168"/>
        <end position="187"/>
    </location>
</feature>
<dbReference type="PANTHER" id="PTHR21143:SF133">
    <property type="entry name" value="GUSTATORY AND PHEROMONE RECEPTOR 32A-RELATED"/>
    <property type="match status" value="1"/>
</dbReference>
<feature type="transmembrane region" description="Helical" evidence="9">
    <location>
        <begin position="659"/>
        <end position="677"/>
    </location>
</feature>
<dbReference type="InParanoid" id="B4JAC8"/>